<reference evidence="3" key="1">
    <citation type="submission" date="2023-03" db="EMBL/GenBank/DDBJ databases">
        <authorList>
            <person name="Steffen K."/>
            <person name="Cardenas P."/>
        </authorList>
    </citation>
    <scope>NUCLEOTIDE SEQUENCE</scope>
</reference>
<evidence type="ECO:0000313" key="4">
    <source>
        <dbReference type="Proteomes" id="UP001174909"/>
    </source>
</evidence>
<feature type="region of interest" description="Disordered" evidence="1">
    <location>
        <begin position="566"/>
        <end position="607"/>
    </location>
</feature>
<sequence>MAPLRVELDPPTPISKKKEHVPTPTVARNRHSSVRSSLSSLSSSLQSIAEETTPQATPTTPKPDLATVTPPSKKPKRSDTPTISRSRSSQSRSSCSSMSTSLMSIREENESLASPVSPATSHKYSTGSVTTTSANANFNWLTSKSSSKPAYRRSVSFGPALSPEVFLKHMPPSTPVKVGNVPGGLRRSLPARTEALGFVAEVCEEEEEVEEGEVIETEEEVVEYSMTGFEEASSDEDAEEDEEEPIPESEGEGEESDTTPVASPVKQPALSTPIQKEIRSKPSLRQHYKKLATPLRIAIQDKPRLRSTRRALPTPLRRAIRDRPSLRKTHRSLPTPIRSRIRARPSLRSTRKALATPIRQQIESMPYTLRKTRQTLATPVRKEIESKPALRKTRQILATPVRKDIESRPVLRKTKKSMPTPVRRAIESRPTLRKTKNTLPTPLREEIQSRPPLRQTKRCLPTPLRLAIQAERSLRKTKPTLPTPLRTAIQQRPALRSTKRSLPADLLGQLKSRPTLCKTKPALPTPLREEIQRGLALRSLHPEPQTKAAEPRSKRAYADTMLACETPVPAPPAKRRRIAKTPLTPAPSSNKTSSVSTPARSSKRAYATTVLPADPATPAKRMKIANSSTPRAYDFGPYLQPKKNSPAVNLTGLPHLFKSPRVCNSADPADVFDVKLFGESREVGFASPLATSSKKPPSRPTSAQGLQSCLKSTEPCCLFTIGVSDPLPQEKKGRGKRTRKVCSTATTTRVTRSRAVKQMEAPLPELPTRKRGRSATNNPEKENALPPPTKRTTRSRAATIDTSETRSAPAATAVASRRRSRLNKMTVHETVPMEVLPTRPRRRATVMAPINEGAPSTHMESLNNAQSIKDEQSQKPQKTEGVAPMARRSTRRYTRVASDPTPHAPAEKSVVELKQSE</sequence>
<feature type="non-terminal residue" evidence="3">
    <location>
        <position position="917"/>
    </location>
</feature>
<feature type="compositionally biased region" description="Basic and acidic residues" evidence="1">
    <location>
        <begin position="905"/>
        <end position="917"/>
    </location>
</feature>
<feature type="compositionally biased region" description="Polar residues" evidence="1">
    <location>
        <begin position="111"/>
        <end position="137"/>
    </location>
</feature>
<evidence type="ECO:0000313" key="3">
    <source>
        <dbReference type="EMBL" id="CAI8009118.1"/>
    </source>
</evidence>
<keyword evidence="4" id="KW-1185">Reference proteome</keyword>
<gene>
    <name evidence="3" type="ORF">GBAR_LOCUS6177</name>
</gene>
<dbReference type="Pfam" id="PF15276">
    <property type="entry name" value="PP1_bind"/>
    <property type="match status" value="1"/>
</dbReference>
<evidence type="ECO:0000259" key="2">
    <source>
        <dbReference type="Pfam" id="PF15276"/>
    </source>
</evidence>
<feature type="region of interest" description="Disordered" evidence="1">
    <location>
        <begin position="225"/>
        <end position="286"/>
    </location>
</feature>
<evidence type="ECO:0000256" key="1">
    <source>
        <dbReference type="SAM" id="MobiDB-lite"/>
    </source>
</evidence>
<feature type="compositionally biased region" description="Polar residues" evidence="1">
    <location>
        <begin position="858"/>
        <end position="867"/>
    </location>
</feature>
<dbReference type="EMBL" id="CASHTH010000924">
    <property type="protein sequence ID" value="CAI8009118.1"/>
    <property type="molecule type" value="Genomic_DNA"/>
</dbReference>
<feature type="compositionally biased region" description="Low complexity" evidence="1">
    <location>
        <begin position="806"/>
        <end position="815"/>
    </location>
</feature>
<feature type="region of interest" description="Disordered" evidence="1">
    <location>
        <begin position="728"/>
        <end position="824"/>
    </location>
</feature>
<feature type="region of interest" description="Disordered" evidence="1">
    <location>
        <begin position="1"/>
        <end position="137"/>
    </location>
</feature>
<protein>
    <recommendedName>
        <fullName evidence="2">PP1-binding domain-containing protein</fullName>
    </recommendedName>
</protein>
<feature type="region of interest" description="Disordered" evidence="1">
    <location>
        <begin position="851"/>
        <end position="917"/>
    </location>
</feature>
<proteinExistence type="predicted"/>
<feature type="compositionally biased region" description="Acidic residues" evidence="1">
    <location>
        <begin position="232"/>
        <end position="257"/>
    </location>
</feature>
<feature type="region of interest" description="Disordered" evidence="1">
    <location>
        <begin position="165"/>
        <end position="186"/>
    </location>
</feature>
<feature type="domain" description="PP1-binding" evidence="2">
    <location>
        <begin position="152"/>
        <end position="182"/>
    </location>
</feature>
<accession>A0AA35RCU0</accession>
<feature type="compositionally biased region" description="Low complexity" evidence="1">
    <location>
        <begin position="34"/>
        <end position="63"/>
    </location>
</feature>
<dbReference type="Proteomes" id="UP001174909">
    <property type="component" value="Unassembled WGS sequence"/>
</dbReference>
<organism evidence="3 4">
    <name type="scientific">Geodia barretti</name>
    <name type="common">Barrett's horny sponge</name>
    <dbReference type="NCBI Taxonomy" id="519541"/>
    <lineage>
        <taxon>Eukaryota</taxon>
        <taxon>Metazoa</taxon>
        <taxon>Porifera</taxon>
        <taxon>Demospongiae</taxon>
        <taxon>Heteroscleromorpha</taxon>
        <taxon>Tetractinellida</taxon>
        <taxon>Astrophorina</taxon>
        <taxon>Geodiidae</taxon>
        <taxon>Geodia</taxon>
    </lineage>
</organism>
<dbReference type="InterPro" id="IPR029334">
    <property type="entry name" value="PP1-bd"/>
</dbReference>
<comment type="caution">
    <text evidence="3">The sequence shown here is derived from an EMBL/GenBank/DDBJ whole genome shotgun (WGS) entry which is preliminary data.</text>
</comment>
<name>A0AA35RCU0_GEOBA</name>
<dbReference type="AlphaFoldDB" id="A0AA35RCU0"/>
<feature type="compositionally biased region" description="Polar residues" evidence="1">
    <location>
        <begin position="586"/>
        <end position="600"/>
    </location>
</feature>
<feature type="compositionally biased region" description="Low complexity" evidence="1">
    <location>
        <begin position="84"/>
        <end position="104"/>
    </location>
</feature>